<name>A0A930LSR4_9MICC</name>
<gene>
    <name evidence="2" type="ORF">HXO65_01405</name>
</gene>
<proteinExistence type="predicted"/>
<feature type="region of interest" description="Disordered" evidence="1">
    <location>
        <begin position="1"/>
        <end position="21"/>
    </location>
</feature>
<dbReference type="RefSeq" id="WP_080975305.1">
    <property type="nucleotide sequence ID" value="NZ_JVBL01000149.1"/>
</dbReference>
<evidence type="ECO:0000256" key="1">
    <source>
        <dbReference type="SAM" id="MobiDB-lite"/>
    </source>
</evidence>
<protein>
    <submittedName>
        <fullName evidence="2">Acetamidase</fullName>
    </submittedName>
</protein>
<accession>A0A930LSR4</accession>
<organism evidence="2 3">
    <name type="scientific">Rothia mucilaginosa</name>
    <dbReference type="NCBI Taxonomy" id="43675"/>
    <lineage>
        <taxon>Bacteria</taxon>
        <taxon>Bacillati</taxon>
        <taxon>Actinomycetota</taxon>
        <taxon>Actinomycetes</taxon>
        <taxon>Micrococcales</taxon>
        <taxon>Micrococcaceae</taxon>
        <taxon>Rothia</taxon>
    </lineage>
</organism>
<evidence type="ECO:0000313" key="3">
    <source>
        <dbReference type="Proteomes" id="UP000785653"/>
    </source>
</evidence>
<reference evidence="2" key="1">
    <citation type="submission" date="2020-04" db="EMBL/GenBank/DDBJ databases">
        <title>Deep metagenomics examines the oral microbiome during advanced dental caries in children, revealing novel taxa and co-occurrences with host molecules.</title>
        <authorList>
            <person name="Baker J.L."/>
            <person name="Morton J.T."/>
            <person name="Dinis M."/>
            <person name="Alvarez R."/>
            <person name="Tran N.C."/>
            <person name="Knight R."/>
            <person name="Edlund A."/>
        </authorList>
    </citation>
    <scope>NUCLEOTIDE SEQUENCE</scope>
    <source>
        <strain evidence="2">JCVI_47_bin.3</strain>
    </source>
</reference>
<sequence>MSSSQIPESHQSEKSTGARGRFAAVGNAAKRRGRDLVVPRRSLLLTGGVILAGGLIATAPRIAATGLLGEDAAVTVSVEKLLARRERRVRENIDTRYLRIESLERINVGKGNEEQNLRLVGSLALTEAAQADLPAAAEALAQLSVYGSIQRLSVTYGGVDPFNDPQGVGQRANTPVAPLRVNDSATLDREQWLKLLNASAALGTNADYTQGIAMADELRLTAVIEEGEYADVVRRFRALGSLGTSEERVKQIQLYAQIAISKAVKVPSGAETKIAVSVAEPARVAVAADALDRAVTPAELNTLATFALTWNARQEYPAAGRDDALKLGFKSPSSKDEQAKEKLKEAIRRYLQEESGPLNAVSKREANVPGEVITGA</sequence>
<dbReference type="Proteomes" id="UP000785653">
    <property type="component" value="Unassembled WGS sequence"/>
</dbReference>
<evidence type="ECO:0000313" key="2">
    <source>
        <dbReference type="EMBL" id="MBF1672855.1"/>
    </source>
</evidence>
<comment type="caution">
    <text evidence="2">The sequence shown here is derived from an EMBL/GenBank/DDBJ whole genome shotgun (WGS) entry which is preliminary data.</text>
</comment>
<dbReference type="AlphaFoldDB" id="A0A930LSR4"/>
<dbReference type="EMBL" id="JABZXS010000008">
    <property type="protein sequence ID" value="MBF1672855.1"/>
    <property type="molecule type" value="Genomic_DNA"/>
</dbReference>